<reference evidence="1" key="1">
    <citation type="submission" date="2020-04" db="EMBL/GenBank/DDBJ databases">
        <authorList>
            <person name="Alioto T."/>
            <person name="Alioto T."/>
            <person name="Gomez Garrido J."/>
        </authorList>
    </citation>
    <scope>NUCLEOTIDE SEQUENCE</scope>
    <source>
        <strain evidence="1">A484AB</strain>
    </source>
</reference>
<dbReference type="EMBL" id="CACRXK020002763">
    <property type="protein sequence ID" value="CAB3995933.1"/>
    <property type="molecule type" value="Genomic_DNA"/>
</dbReference>
<sequence length="123" mass="13667">MGSLTPNIDVLGDTRDESPRIQADHFDTLMQETAAEMDGEEDPERFIDISERVASLRQARDLVLEQRGLEGIRDAQEEDITRLESVKRWFRENLVGLSAMGVSLAGIITTLIVAGRTALAKRA</sequence>
<accession>A0A7D9DXM2</accession>
<proteinExistence type="predicted"/>
<comment type="caution">
    <text evidence="1">The sequence shown here is derived from an EMBL/GenBank/DDBJ whole genome shotgun (WGS) entry which is preliminary data.</text>
</comment>
<evidence type="ECO:0000313" key="1">
    <source>
        <dbReference type="EMBL" id="CAB3995933.1"/>
    </source>
</evidence>
<protein>
    <submittedName>
        <fullName evidence="1">Uncharacterized protein</fullName>
    </submittedName>
</protein>
<dbReference type="AlphaFoldDB" id="A0A7D9DXM2"/>
<dbReference type="Proteomes" id="UP001152795">
    <property type="component" value="Unassembled WGS sequence"/>
</dbReference>
<gene>
    <name evidence="1" type="ORF">PACLA_8A065619</name>
</gene>
<keyword evidence="2" id="KW-1185">Reference proteome</keyword>
<organism evidence="1 2">
    <name type="scientific">Paramuricea clavata</name>
    <name type="common">Red gorgonian</name>
    <name type="synonym">Violescent sea-whip</name>
    <dbReference type="NCBI Taxonomy" id="317549"/>
    <lineage>
        <taxon>Eukaryota</taxon>
        <taxon>Metazoa</taxon>
        <taxon>Cnidaria</taxon>
        <taxon>Anthozoa</taxon>
        <taxon>Octocorallia</taxon>
        <taxon>Malacalcyonacea</taxon>
        <taxon>Plexauridae</taxon>
        <taxon>Paramuricea</taxon>
    </lineage>
</organism>
<name>A0A7D9DXM2_PARCT</name>
<evidence type="ECO:0000313" key="2">
    <source>
        <dbReference type="Proteomes" id="UP001152795"/>
    </source>
</evidence>